<dbReference type="AlphaFoldDB" id="Q7M1B1"/>
<organism evidence="1">
    <name type="scientific">Enterococcus hirae</name>
    <dbReference type="NCBI Taxonomy" id="1354"/>
    <lineage>
        <taxon>Bacteria</taxon>
        <taxon>Bacillati</taxon>
        <taxon>Bacillota</taxon>
        <taxon>Bacilli</taxon>
        <taxon>Lactobacillales</taxon>
        <taxon>Enterococcaceae</taxon>
        <taxon>Enterococcus</taxon>
    </lineage>
</organism>
<accession>Q7M1B1</accession>
<dbReference type="PIR" id="A36440">
    <property type="entry name" value="A36440"/>
</dbReference>
<dbReference type="EC" id="1.11.1.1" evidence="1"/>
<sequence length="37" mass="4103">MEKKKVIIVGAAHGGHQMSCGMELYLEDQVTDVNDVR</sequence>
<keyword id="KW-0903">Direct protein sequencing</keyword>
<protein>
    <submittedName>
        <fullName evidence="1">NADH2 peroxidase</fullName>
        <ecNumber evidence="1">1.11.1.1</ecNumber>
    </submittedName>
</protein>
<proteinExistence type="evidence at protein level"/>
<dbReference type="GO" id="GO:0016692">
    <property type="term" value="F:NADH peroxidase activity"/>
    <property type="evidence" value="ECO:0007669"/>
    <property type="project" value="UniProtKB-EC"/>
</dbReference>
<name>Q7M1B1_ENTHR</name>
<reference evidence="1" key="1">
    <citation type="journal article" date="1990" name="J. Biol. Chem.">
        <title>Heterogeneity among the flavin-containing NADH peroxidases of group D streptococci. Analysis of the enzyme from Streptococcus faecalis ATCC 9790.</title>
        <authorList>
            <person name="Miller H."/>
            <person name="Poole L.B."/>
            <person name="Claiborne A."/>
        </authorList>
    </citation>
    <scope>PROTEIN SEQUENCE</scope>
</reference>
<feature type="non-terminal residue" evidence="1">
    <location>
        <position position="37"/>
    </location>
</feature>
<evidence type="ECO:0000313" key="1">
    <source>
        <dbReference type="PIR" id="A36440"/>
    </source>
</evidence>